<dbReference type="AlphaFoldDB" id="A0A0L0GEJ3"/>
<dbReference type="Proteomes" id="UP000054560">
    <property type="component" value="Unassembled WGS sequence"/>
</dbReference>
<accession>A0A0L0GEJ3</accession>
<dbReference type="RefSeq" id="XP_014161337.1">
    <property type="nucleotide sequence ID" value="XM_014305862.1"/>
</dbReference>
<evidence type="ECO:0000313" key="1">
    <source>
        <dbReference type="EMBL" id="KNC87435.1"/>
    </source>
</evidence>
<dbReference type="OrthoDB" id="121932at2759"/>
<dbReference type="EMBL" id="KQ241610">
    <property type="protein sequence ID" value="KNC87435.1"/>
    <property type="molecule type" value="Genomic_DNA"/>
</dbReference>
<dbReference type="PANTHER" id="PTHR36693:SF1">
    <property type="entry name" value="GH02722P"/>
    <property type="match status" value="1"/>
</dbReference>
<organism evidence="1 2">
    <name type="scientific">Sphaeroforma arctica JP610</name>
    <dbReference type="NCBI Taxonomy" id="667725"/>
    <lineage>
        <taxon>Eukaryota</taxon>
        <taxon>Ichthyosporea</taxon>
        <taxon>Ichthyophonida</taxon>
        <taxon>Sphaeroforma</taxon>
    </lineage>
</organism>
<dbReference type="InterPro" id="IPR032072">
    <property type="entry name" value="DUF4807"/>
</dbReference>
<keyword evidence="2" id="KW-1185">Reference proteome</keyword>
<dbReference type="Pfam" id="PF16065">
    <property type="entry name" value="DUF4807"/>
    <property type="match status" value="1"/>
</dbReference>
<gene>
    <name evidence="1" type="ORF">SARC_00472</name>
</gene>
<sequence>MEGLALIYETRIGRFNNIRIRGRHVQLWLVDAYHLYELDRLLQEDEAQYQFAFKFVRAFPQIQKWSQLIILIRALPYRTWELQAAKKWYGKLHVLLRLNTQFHFFGLWLSTLGGAHSALGDTDRSHAIRAFHLGVQQMRVAQRMGNTYLEYMCLLHLSHGMIQLEQYTAARHAIERCWKVRQASFKYDDKFTQSCQAAWRRLNIALRKRRLKRLEMASG</sequence>
<dbReference type="PANTHER" id="PTHR36693">
    <property type="entry name" value="GH02722P"/>
    <property type="match status" value="1"/>
</dbReference>
<dbReference type="STRING" id="667725.A0A0L0GEJ3"/>
<protein>
    <submittedName>
        <fullName evidence="1">Uncharacterized protein</fullName>
    </submittedName>
</protein>
<evidence type="ECO:0000313" key="2">
    <source>
        <dbReference type="Proteomes" id="UP000054560"/>
    </source>
</evidence>
<proteinExistence type="predicted"/>
<dbReference type="GeneID" id="25900976"/>
<reference evidence="1 2" key="1">
    <citation type="submission" date="2011-02" db="EMBL/GenBank/DDBJ databases">
        <title>The Genome Sequence of Sphaeroforma arctica JP610.</title>
        <authorList>
            <consortium name="The Broad Institute Genome Sequencing Platform"/>
            <person name="Russ C."/>
            <person name="Cuomo C."/>
            <person name="Young S.K."/>
            <person name="Zeng Q."/>
            <person name="Gargeya S."/>
            <person name="Alvarado L."/>
            <person name="Berlin A."/>
            <person name="Chapman S.B."/>
            <person name="Chen Z."/>
            <person name="Freedman E."/>
            <person name="Gellesch M."/>
            <person name="Goldberg J."/>
            <person name="Griggs A."/>
            <person name="Gujja S."/>
            <person name="Heilman E."/>
            <person name="Heiman D."/>
            <person name="Howarth C."/>
            <person name="Mehta T."/>
            <person name="Neiman D."/>
            <person name="Pearson M."/>
            <person name="Roberts A."/>
            <person name="Saif S."/>
            <person name="Shea T."/>
            <person name="Shenoy N."/>
            <person name="Sisk P."/>
            <person name="Stolte C."/>
            <person name="Sykes S."/>
            <person name="White J."/>
            <person name="Yandava C."/>
            <person name="Burger G."/>
            <person name="Gray M.W."/>
            <person name="Holland P.W.H."/>
            <person name="King N."/>
            <person name="Lang F.B.F."/>
            <person name="Roger A.J."/>
            <person name="Ruiz-Trillo I."/>
            <person name="Haas B."/>
            <person name="Nusbaum C."/>
            <person name="Birren B."/>
        </authorList>
    </citation>
    <scope>NUCLEOTIDE SEQUENCE [LARGE SCALE GENOMIC DNA]</scope>
    <source>
        <strain evidence="1 2">JP610</strain>
    </source>
</reference>
<name>A0A0L0GEJ3_9EUKA</name>